<protein>
    <submittedName>
        <fullName evidence="2">Uncharacterized protein</fullName>
    </submittedName>
</protein>
<evidence type="ECO:0000313" key="2">
    <source>
        <dbReference type="EMBL" id="MDQ1031340.1"/>
    </source>
</evidence>
<feature type="compositionally biased region" description="Basic and acidic residues" evidence="1">
    <location>
        <begin position="1"/>
        <end position="20"/>
    </location>
</feature>
<sequence>MTVDELDPRKTDQRDRRTVEGEGAAGGDTGEGQAATQRPTAR</sequence>
<comment type="caution">
    <text evidence="2">The sequence shown here is derived from an EMBL/GenBank/DDBJ whole genome shotgun (WGS) entry which is preliminary data.</text>
</comment>
<dbReference type="Proteomes" id="UP001230328">
    <property type="component" value="Unassembled WGS sequence"/>
</dbReference>
<keyword evidence="3" id="KW-1185">Reference proteome</keyword>
<organism evidence="2 3">
    <name type="scientific">Streptomyces umbrinus</name>
    <dbReference type="NCBI Taxonomy" id="67370"/>
    <lineage>
        <taxon>Bacteria</taxon>
        <taxon>Bacillati</taxon>
        <taxon>Actinomycetota</taxon>
        <taxon>Actinomycetes</taxon>
        <taxon>Kitasatosporales</taxon>
        <taxon>Streptomycetaceae</taxon>
        <taxon>Streptomyces</taxon>
        <taxon>Streptomyces phaeochromogenes group</taxon>
    </lineage>
</organism>
<accession>A0ABU0T6A4</accession>
<gene>
    <name evidence="2" type="ORF">QF035_008922</name>
</gene>
<feature type="compositionally biased region" description="Low complexity" evidence="1">
    <location>
        <begin position="31"/>
        <end position="42"/>
    </location>
</feature>
<evidence type="ECO:0000256" key="1">
    <source>
        <dbReference type="SAM" id="MobiDB-lite"/>
    </source>
</evidence>
<evidence type="ECO:0000313" key="3">
    <source>
        <dbReference type="Proteomes" id="UP001230328"/>
    </source>
</evidence>
<name>A0ABU0T6A4_9ACTN</name>
<proteinExistence type="predicted"/>
<reference evidence="2 3" key="1">
    <citation type="submission" date="2023-07" db="EMBL/GenBank/DDBJ databases">
        <title>Comparative genomics of wheat-associated soil bacteria to identify genetic determinants of phenazine resistance.</title>
        <authorList>
            <person name="Mouncey N."/>
        </authorList>
    </citation>
    <scope>NUCLEOTIDE SEQUENCE [LARGE SCALE GENOMIC DNA]</scope>
    <source>
        <strain evidence="2 3">V2I4</strain>
    </source>
</reference>
<feature type="region of interest" description="Disordered" evidence="1">
    <location>
        <begin position="1"/>
        <end position="42"/>
    </location>
</feature>
<dbReference type="EMBL" id="JAUSZI010000002">
    <property type="protein sequence ID" value="MDQ1031340.1"/>
    <property type="molecule type" value="Genomic_DNA"/>
</dbReference>